<dbReference type="CDD" id="cd00143">
    <property type="entry name" value="PP2Cc"/>
    <property type="match status" value="1"/>
</dbReference>
<keyword evidence="2" id="KW-0479">Metal-binding</keyword>
<comment type="similarity">
    <text evidence="5">Belongs to the PP2C family.</text>
</comment>
<evidence type="ECO:0000313" key="8">
    <source>
        <dbReference type="EMBL" id="CAE8622955.1"/>
    </source>
</evidence>
<dbReference type="Proteomes" id="UP000626109">
    <property type="component" value="Unassembled WGS sequence"/>
</dbReference>
<evidence type="ECO:0000256" key="6">
    <source>
        <dbReference type="SAM" id="MobiDB-lite"/>
    </source>
</evidence>
<dbReference type="GO" id="GO:0046872">
    <property type="term" value="F:metal ion binding"/>
    <property type="evidence" value="ECO:0007669"/>
    <property type="project" value="UniProtKB-KW"/>
</dbReference>
<dbReference type="Gene3D" id="3.60.40.10">
    <property type="entry name" value="PPM-type phosphatase domain"/>
    <property type="match status" value="1"/>
</dbReference>
<evidence type="ECO:0000256" key="5">
    <source>
        <dbReference type="RuleBase" id="RU003465"/>
    </source>
</evidence>
<proteinExistence type="inferred from homology"/>
<dbReference type="InterPro" id="IPR001932">
    <property type="entry name" value="PPM-type_phosphatase-like_dom"/>
</dbReference>
<protein>
    <recommendedName>
        <fullName evidence="7">PPM-type phosphatase domain-containing protein</fullName>
    </recommendedName>
</protein>
<feature type="compositionally biased region" description="Basic and acidic residues" evidence="6">
    <location>
        <begin position="111"/>
        <end position="122"/>
    </location>
</feature>
<dbReference type="InterPro" id="IPR036457">
    <property type="entry name" value="PPM-type-like_dom_sf"/>
</dbReference>
<dbReference type="PANTHER" id="PTHR47992">
    <property type="entry name" value="PROTEIN PHOSPHATASE"/>
    <property type="match status" value="1"/>
</dbReference>
<dbReference type="GO" id="GO:0004722">
    <property type="term" value="F:protein serine/threonine phosphatase activity"/>
    <property type="evidence" value="ECO:0007669"/>
    <property type="project" value="InterPro"/>
</dbReference>
<keyword evidence="4 5" id="KW-0904">Protein phosphatase</keyword>
<comment type="subcellular location">
    <subcellularLocation>
        <location evidence="1">Membrane</location>
        <topology evidence="1">Peripheral membrane protein</topology>
    </subcellularLocation>
</comment>
<dbReference type="AlphaFoldDB" id="A0A813GFN1"/>
<dbReference type="OrthoDB" id="10264738at2759"/>
<dbReference type="InterPro" id="IPR015655">
    <property type="entry name" value="PP2C"/>
</dbReference>
<dbReference type="EMBL" id="CAJNNV010028096">
    <property type="protein sequence ID" value="CAE8622955.1"/>
    <property type="molecule type" value="Genomic_DNA"/>
</dbReference>
<evidence type="ECO:0000256" key="2">
    <source>
        <dbReference type="ARBA" id="ARBA00022723"/>
    </source>
</evidence>
<comment type="caution">
    <text evidence="8">The sequence shown here is derived from an EMBL/GenBank/DDBJ whole genome shotgun (WGS) entry which is preliminary data.</text>
</comment>
<dbReference type="GO" id="GO:0016020">
    <property type="term" value="C:membrane"/>
    <property type="evidence" value="ECO:0007669"/>
    <property type="project" value="UniProtKB-SubCell"/>
</dbReference>
<dbReference type="SMART" id="SM00331">
    <property type="entry name" value="PP2C_SIG"/>
    <property type="match status" value="1"/>
</dbReference>
<dbReference type="Proteomes" id="UP000654075">
    <property type="component" value="Unassembled WGS sequence"/>
</dbReference>
<keyword evidence="3 5" id="KW-0378">Hydrolase</keyword>
<accession>A0A813GFN1</accession>
<evidence type="ECO:0000259" key="7">
    <source>
        <dbReference type="PROSITE" id="PS51746"/>
    </source>
</evidence>
<gene>
    <name evidence="8" type="ORF">PGLA1383_LOCUS40293</name>
    <name evidence="9" type="ORF">PGLA2088_LOCUS41126</name>
</gene>
<dbReference type="Pfam" id="PF00481">
    <property type="entry name" value="PP2C"/>
    <property type="match status" value="1"/>
</dbReference>
<evidence type="ECO:0000313" key="9">
    <source>
        <dbReference type="EMBL" id="CAE8720146.1"/>
    </source>
</evidence>
<reference evidence="8" key="1">
    <citation type="submission" date="2021-02" db="EMBL/GenBank/DDBJ databases">
        <authorList>
            <person name="Dougan E. K."/>
            <person name="Rhodes N."/>
            <person name="Thang M."/>
            <person name="Chan C."/>
        </authorList>
    </citation>
    <scope>NUCLEOTIDE SEQUENCE</scope>
</reference>
<dbReference type="SUPFAM" id="SSF81606">
    <property type="entry name" value="PP2C-like"/>
    <property type="match status" value="1"/>
</dbReference>
<feature type="domain" description="PPM-type phosphatase" evidence="7">
    <location>
        <begin position="235"/>
        <end position="526"/>
    </location>
</feature>
<name>A0A813GFN1_POLGL</name>
<evidence type="ECO:0000256" key="3">
    <source>
        <dbReference type="ARBA" id="ARBA00022801"/>
    </source>
</evidence>
<dbReference type="InterPro" id="IPR000222">
    <property type="entry name" value="PP2C_BS"/>
</dbReference>
<evidence type="ECO:0000256" key="4">
    <source>
        <dbReference type="ARBA" id="ARBA00022912"/>
    </source>
</evidence>
<evidence type="ECO:0000256" key="1">
    <source>
        <dbReference type="ARBA" id="ARBA00004170"/>
    </source>
</evidence>
<dbReference type="SMART" id="SM00332">
    <property type="entry name" value="PP2Cc"/>
    <property type="match status" value="1"/>
</dbReference>
<evidence type="ECO:0000313" key="10">
    <source>
        <dbReference type="Proteomes" id="UP000654075"/>
    </source>
</evidence>
<dbReference type="EMBL" id="CAJNNW010033737">
    <property type="protein sequence ID" value="CAE8720146.1"/>
    <property type="molecule type" value="Genomic_DNA"/>
</dbReference>
<dbReference type="PROSITE" id="PS01032">
    <property type="entry name" value="PPM_1"/>
    <property type="match status" value="1"/>
</dbReference>
<feature type="region of interest" description="Disordered" evidence="6">
    <location>
        <begin position="106"/>
        <end position="135"/>
    </location>
</feature>
<dbReference type="PROSITE" id="PS51746">
    <property type="entry name" value="PPM_2"/>
    <property type="match status" value="1"/>
</dbReference>
<organism evidence="8 10">
    <name type="scientific">Polarella glacialis</name>
    <name type="common">Dinoflagellate</name>
    <dbReference type="NCBI Taxonomy" id="89957"/>
    <lineage>
        <taxon>Eukaryota</taxon>
        <taxon>Sar</taxon>
        <taxon>Alveolata</taxon>
        <taxon>Dinophyceae</taxon>
        <taxon>Suessiales</taxon>
        <taxon>Suessiaceae</taxon>
        <taxon>Polarella</taxon>
    </lineage>
</organism>
<sequence length="527" mass="56296">MWARAGARLRPRAAAPAVFGAALAQKATGPVQHRRHEGRGRAEEVAVWPRFGVSCDSPTSCSVIPGQVRHLASRPLPVPQIGNSAVEGLTSASCVSASPAAVPEVGSRLGIDSDDRPNESRDVAGTAKQDQLSPAKSKFEQSSAFSQVALWLPFWRELALPLASVAFAVTQLDWLLAEVLPRGSRSASAAGLFLCVLDLARGMLQDRPCPCNEVSLESGSSVLELGAQRSQVPLTWTCASMRGWRTDMEDTHVATLVQHAGRDLGLFAVFDGHGGWQVSAIAQALLPRVFLEKLDEGAAEGESASWSSQAAAEAVMTRTVEELDSVLLRGPVGVGQLLNLSWLHPFRGVGSTSCIAVVDPVQGRVVVANAGDSRAILCRGGLAVALSTDHKPESDDEHKRIRRAGGSVVRSGPCYRVDGGLNLSRALGDFGYKANSSLPSSEQKIIATPDIVVHSWEPSHADEFLIVACDGLFERMTRQQVVDHVRAGLSEKRTSQDVLKGLLHECCGRSPREPGQDNETAILVQWS</sequence>
<keyword evidence="10" id="KW-1185">Reference proteome</keyword>